<dbReference type="Gene3D" id="3.30.70.100">
    <property type="match status" value="1"/>
</dbReference>
<feature type="domain" description="HMA" evidence="16">
    <location>
        <begin position="46"/>
        <end position="112"/>
    </location>
</feature>
<comment type="subcellular location">
    <subcellularLocation>
        <location evidence="1">Cell membrane</location>
        <topology evidence="1">Multi-pass membrane protein</topology>
    </subcellularLocation>
</comment>
<keyword evidence="14 15" id="KW-0472">Membrane</keyword>
<dbReference type="PANTHER" id="PTHR43520:SF5">
    <property type="entry name" value="CATION-TRANSPORTING P-TYPE ATPASE-RELATED"/>
    <property type="match status" value="1"/>
</dbReference>
<dbReference type="Pfam" id="PF00122">
    <property type="entry name" value="E1-E2_ATPase"/>
    <property type="match status" value="1"/>
</dbReference>
<dbReference type="InterPro" id="IPR023214">
    <property type="entry name" value="HAD_sf"/>
</dbReference>
<dbReference type="SUPFAM" id="SSF81653">
    <property type="entry name" value="Calcium ATPase, transduction domain A"/>
    <property type="match status" value="1"/>
</dbReference>
<comment type="similarity">
    <text evidence="2 15">Belongs to the cation transport ATPase (P-type) (TC 3.A.3) family. Type IB subfamily.</text>
</comment>
<feature type="transmembrane region" description="Helical" evidence="15">
    <location>
        <begin position="165"/>
        <end position="189"/>
    </location>
</feature>
<dbReference type="STRING" id="28181.BEN30_09065"/>
<dbReference type="InterPro" id="IPR008250">
    <property type="entry name" value="ATPase_P-typ_transduc_dom_A_sf"/>
</dbReference>
<dbReference type="NCBIfam" id="TIGR01512">
    <property type="entry name" value="ATPase-IB2_Cd"/>
    <property type="match status" value="1"/>
</dbReference>
<keyword evidence="18" id="KW-1185">Reference proteome</keyword>
<evidence type="ECO:0000256" key="9">
    <source>
        <dbReference type="ARBA" id="ARBA00022840"/>
    </source>
</evidence>
<feature type="transmembrane region" description="Helical" evidence="15">
    <location>
        <begin position="411"/>
        <end position="435"/>
    </location>
</feature>
<dbReference type="GO" id="GO:0043682">
    <property type="term" value="F:P-type divalent copper transporter activity"/>
    <property type="evidence" value="ECO:0007669"/>
    <property type="project" value="TreeGrafter"/>
</dbReference>
<keyword evidence="7 15" id="KW-0479">Metal-binding</keyword>
<evidence type="ECO:0000313" key="17">
    <source>
        <dbReference type="EMBL" id="OEJ67570.1"/>
    </source>
</evidence>
<dbReference type="GO" id="GO:0005886">
    <property type="term" value="C:plasma membrane"/>
    <property type="evidence" value="ECO:0007669"/>
    <property type="project" value="UniProtKB-SubCell"/>
</dbReference>
<keyword evidence="12 15" id="KW-1133">Transmembrane helix</keyword>
<dbReference type="GO" id="GO:0005507">
    <property type="term" value="F:copper ion binding"/>
    <property type="evidence" value="ECO:0007669"/>
    <property type="project" value="TreeGrafter"/>
</dbReference>
<evidence type="ECO:0000259" key="16">
    <source>
        <dbReference type="PROSITE" id="PS50846"/>
    </source>
</evidence>
<dbReference type="PRINTS" id="PR00119">
    <property type="entry name" value="CATATPASE"/>
</dbReference>
<dbReference type="InterPro" id="IPR023298">
    <property type="entry name" value="ATPase_P-typ_TM_dom_sf"/>
</dbReference>
<keyword evidence="9 15" id="KW-0067">ATP-binding</keyword>
<organism evidence="17 18">
    <name type="scientific">Magnetovibrio blakemorei</name>
    <dbReference type="NCBI Taxonomy" id="28181"/>
    <lineage>
        <taxon>Bacteria</taxon>
        <taxon>Pseudomonadati</taxon>
        <taxon>Pseudomonadota</taxon>
        <taxon>Alphaproteobacteria</taxon>
        <taxon>Rhodospirillales</taxon>
        <taxon>Magnetovibrionaceae</taxon>
        <taxon>Magnetovibrio</taxon>
    </lineage>
</organism>
<accession>A0A1E5Q879</accession>
<dbReference type="GO" id="GO:0016887">
    <property type="term" value="F:ATP hydrolysis activity"/>
    <property type="evidence" value="ECO:0007669"/>
    <property type="project" value="InterPro"/>
</dbReference>
<keyword evidence="6 15" id="KW-0812">Transmembrane</keyword>
<evidence type="ECO:0000256" key="2">
    <source>
        <dbReference type="ARBA" id="ARBA00006024"/>
    </source>
</evidence>
<keyword evidence="3" id="KW-0813">Transport</keyword>
<keyword evidence="13" id="KW-0406">Ion transport</keyword>
<reference evidence="18" key="1">
    <citation type="submission" date="2016-07" db="EMBL/GenBank/DDBJ databases">
        <authorList>
            <person name="Florea S."/>
            <person name="Webb J.S."/>
            <person name="Jaromczyk J."/>
            <person name="Schardl C.L."/>
        </authorList>
    </citation>
    <scope>NUCLEOTIDE SEQUENCE [LARGE SCALE GENOMIC DNA]</scope>
    <source>
        <strain evidence="18">MV-1</strain>
    </source>
</reference>
<keyword evidence="10" id="KW-0460">Magnesium</keyword>
<dbReference type="Gene3D" id="3.40.1110.10">
    <property type="entry name" value="Calcium-transporting ATPase, cytoplasmic domain N"/>
    <property type="match status" value="1"/>
</dbReference>
<evidence type="ECO:0000256" key="15">
    <source>
        <dbReference type="RuleBase" id="RU362081"/>
    </source>
</evidence>
<evidence type="ECO:0000256" key="14">
    <source>
        <dbReference type="ARBA" id="ARBA00023136"/>
    </source>
</evidence>
<feature type="transmembrane region" description="Helical" evidence="15">
    <location>
        <begin position="378"/>
        <end position="399"/>
    </location>
</feature>
<dbReference type="PROSITE" id="PS00154">
    <property type="entry name" value="ATPASE_E1_E2"/>
    <property type="match status" value="1"/>
</dbReference>
<evidence type="ECO:0000256" key="6">
    <source>
        <dbReference type="ARBA" id="ARBA00022692"/>
    </source>
</evidence>
<dbReference type="PROSITE" id="PS01229">
    <property type="entry name" value="COF_2"/>
    <property type="match status" value="1"/>
</dbReference>
<feature type="transmembrane region" description="Helical" evidence="15">
    <location>
        <begin position="201"/>
        <end position="219"/>
    </location>
</feature>
<dbReference type="InterPro" id="IPR027256">
    <property type="entry name" value="P-typ_ATPase_IB"/>
</dbReference>
<dbReference type="PANTHER" id="PTHR43520">
    <property type="entry name" value="ATP7, ISOFORM B"/>
    <property type="match status" value="1"/>
</dbReference>
<dbReference type="InterPro" id="IPR059000">
    <property type="entry name" value="ATPase_P-type_domA"/>
</dbReference>
<dbReference type="Proteomes" id="UP000095347">
    <property type="component" value="Unassembled WGS sequence"/>
</dbReference>
<evidence type="ECO:0000256" key="3">
    <source>
        <dbReference type="ARBA" id="ARBA00022448"/>
    </source>
</evidence>
<dbReference type="CDD" id="cd00371">
    <property type="entry name" value="HMA"/>
    <property type="match status" value="1"/>
</dbReference>
<dbReference type="NCBIfam" id="TIGR01494">
    <property type="entry name" value="ATPase_P-type"/>
    <property type="match status" value="1"/>
</dbReference>
<evidence type="ECO:0000256" key="8">
    <source>
        <dbReference type="ARBA" id="ARBA00022741"/>
    </source>
</evidence>
<feature type="transmembrane region" description="Helical" evidence="15">
    <location>
        <begin position="225"/>
        <end position="243"/>
    </location>
</feature>
<evidence type="ECO:0000256" key="5">
    <source>
        <dbReference type="ARBA" id="ARBA00022553"/>
    </source>
</evidence>
<evidence type="ECO:0000256" key="11">
    <source>
        <dbReference type="ARBA" id="ARBA00022967"/>
    </source>
</evidence>
<proteinExistence type="inferred from homology"/>
<dbReference type="NCBIfam" id="TIGR01525">
    <property type="entry name" value="ATPase-IB_hvy"/>
    <property type="match status" value="1"/>
</dbReference>
<dbReference type="SUPFAM" id="SSF81665">
    <property type="entry name" value="Calcium ATPase, transmembrane domain M"/>
    <property type="match status" value="1"/>
</dbReference>
<dbReference type="EMBL" id="MCGG01000021">
    <property type="protein sequence ID" value="OEJ67570.1"/>
    <property type="molecule type" value="Genomic_DNA"/>
</dbReference>
<protein>
    <submittedName>
        <fullName evidence="17">ATPase P</fullName>
    </submittedName>
</protein>
<dbReference type="InterPro" id="IPR001757">
    <property type="entry name" value="P_typ_ATPase"/>
</dbReference>
<keyword evidence="4 15" id="KW-1003">Cell membrane</keyword>
<dbReference type="InterPro" id="IPR036163">
    <property type="entry name" value="HMA_dom_sf"/>
</dbReference>
<keyword evidence="8 15" id="KW-0547">Nucleotide-binding</keyword>
<dbReference type="NCBIfam" id="TIGR01511">
    <property type="entry name" value="ATPase-IB1_Cu"/>
    <property type="match status" value="1"/>
</dbReference>
<evidence type="ECO:0000256" key="1">
    <source>
        <dbReference type="ARBA" id="ARBA00004651"/>
    </source>
</evidence>
<dbReference type="Pfam" id="PF00403">
    <property type="entry name" value="HMA"/>
    <property type="match status" value="1"/>
</dbReference>
<dbReference type="Pfam" id="PF00702">
    <property type="entry name" value="Hydrolase"/>
    <property type="match status" value="1"/>
</dbReference>
<evidence type="ECO:0000256" key="7">
    <source>
        <dbReference type="ARBA" id="ARBA00022723"/>
    </source>
</evidence>
<dbReference type="SUPFAM" id="SSF56784">
    <property type="entry name" value="HAD-like"/>
    <property type="match status" value="1"/>
</dbReference>
<dbReference type="PROSITE" id="PS50846">
    <property type="entry name" value="HMA_2"/>
    <property type="match status" value="1"/>
</dbReference>
<evidence type="ECO:0000256" key="4">
    <source>
        <dbReference type="ARBA" id="ARBA00022475"/>
    </source>
</evidence>
<dbReference type="GO" id="GO:0055070">
    <property type="term" value="P:copper ion homeostasis"/>
    <property type="evidence" value="ECO:0007669"/>
    <property type="project" value="TreeGrafter"/>
</dbReference>
<evidence type="ECO:0000256" key="12">
    <source>
        <dbReference type="ARBA" id="ARBA00022989"/>
    </source>
</evidence>
<dbReference type="InterPro" id="IPR036412">
    <property type="entry name" value="HAD-like_sf"/>
</dbReference>
<keyword evidence="11" id="KW-1278">Translocase</keyword>
<dbReference type="SUPFAM" id="SSF55008">
    <property type="entry name" value="HMA, heavy metal-associated domain"/>
    <property type="match status" value="1"/>
</dbReference>
<sequence length="765" mass="81791">MIQGLGLDSYYQRRCLDPDQPTLRPEDENTRFDFRTFTATDTDGVSTLHLMVEGLQCAACVWLIETVLRKQPGVLHARINMTTRRLVLKWNAAQTDADQLVLVVTHLGYRLAPYDPTLISAETQQHEKQLLRALVVAGFAAGNVMLFSVSVWAGQDMGMFTRGMMYWLSALVALPAIAYSARPFFYSAYTALKAGRTNMDVPISLAVLLSSVMSLVETIRLSEHVYFDSAISLVFFLLIGRYLDSRARGRARAAGENLMGLKARAVTILRDDGSREIAPPERLKPGMKFITSAGERIAADGQVLSGESDIDTSLINGESVPVQAKIGAQVFAGTLNLSGPITIEVTKTGEDTLLSEIVRLMEAAEDARAKYVALADRVARYYAPVVHILAGGAFLGWWLVGGMVWQDSLMIAIAVLIITCPCALGLAVPAVQVVAGGRLLQRGILLKSGTALERLATVDVAVFDKTGTLTRGTPQWINADAISEDDARLAASIAALSNHPLSRALSRDMTDIASPDGVEEVPGSGLKLNSPDGEIRLGRRSWCGVEETSENAEAELWLARPGTPPVRFAFSDQIRSDAAQTVAALKAQGIAVMLLSGDRVAAVKIAAQSSGIDDWHAGLKPADKVARLHDLAAQGKHVMMVGDGLNDAPALAAAHVSLSPSSAADVSQTVADVVFQGDKLAPVLEALHVAKMADRLIKQNFVLSFLYNGATIPLALAGMVTPLFAAIAMSTSSLVVISNSLRLGLKKSLPQTEAPASTKPVPPAL</sequence>
<comment type="caution">
    <text evidence="17">The sequence shown here is derived from an EMBL/GenBank/DDBJ whole genome shotgun (WGS) entry which is preliminary data.</text>
</comment>
<keyword evidence="5" id="KW-0597">Phosphoprotein</keyword>
<dbReference type="Gene3D" id="2.70.150.10">
    <property type="entry name" value="Calcium-transporting ATPase, cytoplasmic transduction domain A"/>
    <property type="match status" value="1"/>
</dbReference>
<name>A0A1E5Q879_9PROT</name>
<dbReference type="PRINTS" id="PR00941">
    <property type="entry name" value="CDATPASE"/>
</dbReference>
<evidence type="ECO:0000256" key="10">
    <source>
        <dbReference type="ARBA" id="ARBA00022842"/>
    </source>
</evidence>
<evidence type="ECO:0000313" key="18">
    <source>
        <dbReference type="Proteomes" id="UP000095347"/>
    </source>
</evidence>
<evidence type="ECO:0000256" key="13">
    <source>
        <dbReference type="ARBA" id="ARBA00023065"/>
    </source>
</evidence>
<dbReference type="InterPro" id="IPR018303">
    <property type="entry name" value="ATPase_P-typ_P_site"/>
</dbReference>
<dbReference type="GO" id="GO:0005524">
    <property type="term" value="F:ATP binding"/>
    <property type="evidence" value="ECO:0007669"/>
    <property type="project" value="UniProtKB-UniRule"/>
</dbReference>
<gene>
    <name evidence="17" type="ORF">BEN30_09065</name>
</gene>
<dbReference type="InterPro" id="IPR006121">
    <property type="entry name" value="HMA_dom"/>
</dbReference>
<dbReference type="InterPro" id="IPR023299">
    <property type="entry name" value="ATPase_P-typ_cyto_dom_N"/>
</dbReference>
<dbReference type="Gene3D" id="3.40.50.1000">
    <property type="entry name" value="HAD superfamily/HAD-like"/>
    <property type="match status" value="1"/>
</dbReference>
<feature type="transmembrane region" description="Helical" evidence="15">
    <location>
        <begin position="130"/>
        <end position="153"/>
    </location>
</feature>
<feature type="transmembrane region" description="Helical" evidence="15">
    <location>
        <begin position="701"/>
        <end position="717"/>
    </location>
</feature>
<dbReference type="AlphaFoldDB" id="A0A1E5Q879"/>